<dbReference type="EMBL" id="RBLJ01000001">
    <property type="protein sequence ID" value="RKS65774.1"/>
    <property type="molecule type" value="Genomic_DNA"/>
</dbReference>
<dbReference type="InterPro" id="IPR011747">
    <property type="entry name" value="CHP02241"/>
</dbReference>
<dbReference type="RefSeq" id="WP_015834383.1">
    <property type="nucleotide sequence ID" value="NC_012962.1"/>
</dbReference>
<reference evidence="1 2" key="1">
    <citation type="submission" date="2018-10" db="EMBL/GenBank/DDBJ databases">
        <title>Genomic Encyclopedia of Archaeal and Bacterial Type Strains, Phase II (KMG-II): from individual species to whole genera.</title>
        <authorList>
            <person name="Goeker M."/>
        </authorList>
    </citation>
    <scope>NUCLEOTIDE SEQUENCE [LARGE SCALE GENOMIC DNA]</scope>
    <source>
        <strain evidence="1 2">DSM 15149</strain>
    </source>
</reference>
<evidence type="ECO:0000313" key="1">
    <source>
        <dbReference type="EMBL" id="RKS65774.1"/>
    </source>
</evidence>
<gene>
    <name evidence="1" type="ORF">BDD30_0043</name>
</gene>
<dbReference type="NCBIfam" id="TIGR02241">
    <property type="entry name" value="conserved hypothetical phage tail region protein"/>
    <property type="match status" value="1"/>
</dbReference>
<evidence type="ECO:0000313" key="2">
    <source>
        <dbReference type="Proteomes" id="UP000280955"/>
    </source>
</evidence>
<dbReference type="InterPro" id="IPR010667">
    <property type="entry name" value="Phage_T4_Gp19"/>
</dbReference>
<organism evidence="1 2">
    <name type="scientific">Photorhabdus asymbiotica</name>
    <dbReference type="NCBI Taxonomy" id="291112"/>
    <lineage>
        <taxon>Bacteria</taxon>
        <taxon>Pseudomonadati</taxon>
        <taxon>Pseudomonadota</taxon>
        <taxon>Gammaproteobacteria</taxon>
        <taxon>Enterobacterales</taxon>
        <taxon>Morganellaceae</taxon>
        <taxon>Photorhabdus</taxon>
    </lineage>
</organism>
<dbReference type="Proteomes" id="UP000280955">
    <property type="component" value="Unassembled WGS sequence"/>
</dbReference>
<name>A0ABX9SQP0_9GAMM</name>
<accession>A0ABX9SQP0</accession>
<sequence>MSITQEQIAAEYPIPSYRFMVSIGDVQVPFNSVSGLDRKYEVIEYKDGIGNYYKMPGQIQRVDITLRKGIFSGKNDLFNWINSIELNRVEKKDITISLTNDTGSKVLMSWVVSNAFPSSLTAPSFDASSNEIAVQEISLVADRVTIQVP</sequence>
<comment type="caution">
    <text evidence="1">The sequence shown here is derived from an EMBL/GenBank/DDBJ whole genome shotgun (WGS) entry which is preliminary data.</text>
</comment>
<dbReference type="PANTHER" id="PTHR38009">
    <property type="entry name" value="CONSERVED HYPOTHETICAL PHAGE TAIL PROTEIN"/>
    <property type="match status" value="1"/>
</dbReference>
<protein>
    <submittedName>
        <fullName evidence="1">Phage tail-like protein</fullName>
    </submittedName>
</protein>
<dbReference type="Pfam" id="PF06841">
    <property type="entry name" value="Phage_T4_gp19"/>
    <property type="match status" value="1"/>
</dbReference>
<keyword evidence="2" id="KW-1185">Reference proteome</keyword>
<proteinExistence type="predicted"/>
<dbReference type="PANTHER" id="PTHR38009:SF1">
    <property type="entry name" value="CONSERVED HYPOTHETICAL PHAGE TAIL PROTEIN"/>
    <property type="match status" value="1"/>
</dbReference>